<organism evidence="1 2">
    <name type="scientific">Candidatus Falkowbacteria bacterium CG10_big_fil_rev_8_21_14_0_10_39_9</name>
    <dbReference type="NCBI Taxonomy" id="1974566"/>
    <lineage>
        <taxon>Bacteria</taxon>
        <taxon>Candidatus Falkowiibacteriota</taxon>
    </lineage>
</organism>
<dbReference type="Gene3D" id="3.30.1360.170">
    <property type="match status" value="1"/>
</dbReference>
<dbReference type="GO" id="GO:0050797">
    <property type="term" value="F:thymidylate synthase (FAD) activity"/>
    <property type="evidence" value="ECO:0007669"/>
    <property type="project" value="InterPro"/>
</dbReference>
<dbReference type="Proteomes" id="UP000228900">
    <property type="component" value="Unassembled WGS sequence"/>
</dbReference>
<gene>
    <name evidence="1" type="ORF">COT98_02930</name>
</gene>
<evidence type="ECO:0008006" key="3">
    <source>
        <dbReference type="Google" id="ProtNLM"/>
    </source>
</evidence>
<comment type="caution">
    <text evidence="1">The sequence shown here is derived from an EMBL/GenBank/DDBJ whole genome shotgun (WGS) entry which is preliminary data.</text>
</comment>
<reference evidence="2" key="1">
    <citation type="submission" date="2017-09" db="EMBL/GenBank/DDBJ databases">
        <title>Depth-based differentiation of microbial function through sediment-hosted aquifers and enrichment of novel symbionts in the deep terrestrial subsurface.</title>
        <authorList>
            <person name="Probst A.J."/>
            <person name="Ladd B."/>
            <person name="Jarett J.K."/>
            <person name="Geller-Mcgrath D.E."/>
            <person name="Sieber C.M.K."/>
            <person name="Emerson J.B."/>
            <person name="Anantharaman K."/>
            <person name="Thomas B.C."/>
            <person name="Malmstrom R."/>
            <person name="Stieglmeier M."/>
            <person name="Klingl A."/>
            <person name="Woyke T."/>
            <person name="Ryan C.M."/>
            <person name="Banfield J.F."/>
        </authorList>
    </citation>
    <scope>NUCLEOTIDE SEQUENCE [LARGE SCALE GENOMIC DNA]</scope>
</reference>
<dbReference type="AlphaFoldDB" id="A0A2M6WP60"/>
<name>A0A2M6WP60_9BACT</name>
<dbReference type="GO" id="GO:0070402">
    <property type="term" value="F:NADPH binding"/>
    <property type="evidence" value="ECO:0007669"/>
    <property type="project" value="TreeGrafter"/>
</dbReference>
<dbReference type="GO" id="GO:0004799">
    <property type="term" value="F:thymidylate synthase activity"/>
    <property type="evidence" value="ECO:0007669"/>
    <property type="project" value="TreeGrafter"/>
</dbReference>
<dbReference type="GO" id="GO:0050660">
    <property type="term" value="F:flavin adenine dinucleotide binding"/>
    <property type="evidence" value="ECO:0007669"/>
    <property type="project" value="InterPro"/>
</dbReference>
<evidence type="ECO:0000313" key="1">
    <source>
        <dbReference type="EMBL" id="PIT94587.1"/>
    </source>
</evidence>
<dbReference type="Pfam" id="PF02511">
    <property type="entry name" value="Thy1"/>
    <property type="match status" value="1"/>
</dbReference>
<dbReference type="PANTHER" id="PTHR34934:SF1">
    <property type="entry name" value="FLAVIN-DEPENDENT THYMIDYLATE SYNTHASE"/>
    <property type="match status" value="1"/>
</dbReference>
<dbReference type="SUPFAM" id="SSF69796">
    <property type="entry name" value="Thymidylate synthase-complementing protein Thy1"/>
    <property type="match status" value="2"/>
</dbReference>
<dbReference type="InterPro" id="IPR036098">
    <property type="entry name" value="Thymidylate_synthase_ThyX_sf"/>
</dbReference>
<dbReference type="PROSITE" id="PS51331">
    <property type="entry name" value="THYX"/>
    <property type="match status" value="1"/>
</dbReference>
<dbReference type="GO" id="GO:0006231">
    <property type="term" value="P:dTMP biosynthetic process"/>
    <property type="evidence" value="ECO:0007669"/>
    <property type="project" value="InterPro"/>
</dbReference>
<evidence type="ECO:0000313" key="2">
    <source>
        <dbReference type="Proteomes" id="UP000228900"/>
    </source>
</evidence>
<accession>A0A2M6WP60</accession>
<dbReference type="EMBL" id="PFAQ01000042">
    <property type="protein sequence ID" value="PIT94587.1"/>
    <property type="molecule type" value="Genomic_DNA"/>
</dbReference>
<proteinExistence type="predicted"/>
<protein>
    <recommendedName>
        <fullName evidence="3">Thymidylate synthase (FAD)</fullName>
    </recommendedName>
</protein>
<dbReference type="InterPro" id="IPR003669">
    <property type="entry name" value="Thymidylate_synthase_ThyX"/>
</dbReference>
<dbReference type="PANTHER" id="PTHR34934">
    <property type="entry name" value="FLAVIN-DEPENDENT THYMIDYLATE SYNTHASE"/>
    <property type="match status" value="1"/>
</dbReference>
<sequence>MAKIFVYDEFGPEDTAMMQALYSRSPKSVVEHVEKVKQSGSGKFMETFYVGYGHMSIADCGSTTIFIEQLSMLADKAIQDNQLYSGQETSTRYIDMSQQAIVDPLATPESKAIHDKWMAFYIDNQEAVQNFIKQKYPKKDEEDEAVYEKAIKARTFDTMRGFLPAGITTQLSWHTNLRQAWDKLSLLRHHPLSEVKDIANDMLGKLKEKYAHSFSHQLFEEQETYRGYTVSKHTYFQPETSVPFKMSTTIKNEELENYTDILINRPIKTNLPTFLTELGQVTYDFILDFGSFRDIQRHRNGVCRMPLLTTKLGFNPWYLEQLPADLQAKAQELIAEQTSALDKLETIPEIKQYYVAMGFNVPCRVTYGLPATVYTVELRSNKTVHPTLRKIAHQMQGALQTTFPKLLLHCDLGADDWDVRWGLQDIIKK</sequence>